<proteinExistence type="predicted"/>
<evidence type="ECO:0000313" key="1">
    <source>
        <dbReference type="EMBL" id="CAQ84052.1"/>
    </source>
</evidence>
<dbReference type="KEGG" id="pay:PAU_01960"/>
<gene>
    <name evidence="1" type="ordered locus">PAU_01960</name>
</gene>
<dbReference type="eggNOG" id="ENOG50331KP">
    <property type="taxonomic scope" value="Bacteria"/>
</dbReference>
<dbReference type="AlphaFoldDB" id="C7BIB4"/>
<dbReference type="STRING" id="291112.PAU_01960"/>
<dbReference type="EMBL" id="FM162591">
    <property type="protein sequence ID" value="CAQ84052.1"/>
    <property type="molecule type" value="Genomic_DNA"/>
</dbReference>
<accession>C7BIB4</accession>
<reference evidence="1 2" key="1">
    <citation type="journal article" date="2009" name="BMC Genomics">
        <title>Comparative genomics of the emerging human pathogen Photorhabdus asymbiotica with the insect pathogen Photorhabdus luminescens.</title>
        <authorList>
            <person name="Wilkinson P."/>
            <person name="Waterfield N.R."/>
            <person name="Crossman L."/>
            <person name="Corton C."/>
            <person name="Sanchez-Contreras M."/>
            <person name="Vlisidou I."/>
            <person name="Barron A."/>
            <person name="Bignell A."/>
            <person name="Clark L."/>
            <person name="Ormond D."/>
            <person name="Mayho M."/>
            <person name="Bason N."/>
            <person name="Smith F."/>
            <person name="Simmonds M."/>
            <person name="Churcher C."/>
            <person name="Harris D."/>
            <person name="Thompson N.R."/>
            <person name="Quail M."/>
            <person name="Parkhill J."/>
            <person name="ffrench-Constant R.H."/>
        </authorList>
    </citation>
    <scope>NUCLEOTIDE SEQUENCE [LARGE SCALE GENOMIC DNA]</scope>
    <source>
        <strain evidence="2">ATCC 43949 / 3105-77</strain>
    </source>
</reference>
<organism evidence="1 2">
    <name type="scientific">Photorhabdus asymbiotica subsp. asymbiotica (strain ATCC 43949 / 3105-77)</name>
    <name type="common">Xenorhabdus luminescens (strain 2)</name>
    <dbReference type="NCBI Taxonomy" id="553480"/>
    <lineage>
        <taxon>Bacteria</taxon>
        <taxon>Pseudomonadati</taxon>
        <taxon>Pseudomonadota</taxon>
        <taxon>Gammaproteobacteria</taxon>
        <taxon>Enterobacterales</taxon>
        <taxon>Morganellaceae</taxon>
        <taxon>Photorhabdus</taxon>
    </lineage>
</organism>
<dbReference type="Proteomes" id="UP000002747">
    <property type="component" value="Chromosome"/>
</dbReference>
<protein>
    <submittedName>
        <fullName evidence="1">Uncharacterized protein</fullName>
    </submittedName>
</protein>
<evidence type="ECO:0000313" key="2">
    <source>
        <dbReference type="Proteomes" id="UP000002747"/>
    </source>
</evidence>
<sequence>MYIQINHELEHMKFLISSNIRLKLAGKSPPVNEEDILQCFSNRVGCFLEDTREDNRTDPPTKWFISETDYGVKLKIVFIYYPEKGIAIRTAYAPNEDELRIYRKYGLGTEK</sequence>
<name>C7BIB4_PHOAA</name>